<feature type="domain" description="PepSY" evidence="2">
    <location>
        <begin position="27"/>
        <end position="78"/>
    </location>
</feature>
<feature type="domain" description="PepSY" evidence="2">
    <location>
        <begin position="146"/>
        <end position="204"/>
    </location>
</feature>
<name>A0ABS7K429_9BACI</name>
<sequence length="208" mass="22749">MLIGAGVFLVVMFAVWQVSRVMTSAQPLTAEEATQKVQELYSGDIVSVKEGTNLYLITIVLDPGTYEIEIDRETGEIASMTRTKEAVASNEGDQKKPTTGEEQIENPPNTSQEKPSEQDAIENPPENQGTPTEDNSNAQPETPKQLTEKEAIAIALKQLNGEVEDVELEESGGSTYYLVEIEREGEEAEATIQINAISGEVMSVIWDD</sequence>
<reference evidence="3 4" key="1">
    <citation type="submission" date="2020-07" db="EMBL/GenBank/DDBJ databases">
        <title>Fungal Genomes of the International Space Station.</title>
        <authorList>
            <person name="Seuylemezian A."/>
            <person name="Singh N.K."/>
            <person name="Wood J."/>
            <person name="Venkateswaran K."/>
        </authorList>
    </citation>
    <scope>NUCLEOTIDE SEQUENCE [LARGE SCALE GENOMIC DNA]</scope>
    <source>
        <strain evidence="3 4">PL-B2</strain>
    </source>
</reference>
<organism evidence="3 4">
    <name type="scientific">Mesobacillus maritimus</name>
    <dbReference type="NCBI Taxonomy" id="1643336"/>
    <lineage>
        <taxon>Bacteria</taxon>
        <taxon>Bacillati</taxon>
        <taxon>Bacillota</taxon>
        <taxon>Bacilli</taxon>
        <taxon>Bacillales</taxon>
        <taxon>Bacillaceae</taxon>
        <taxon>Mesobacillus</taxon>
    </lineage>
</organism>
<keyword evidence="4" id="KW-1185">Reference proteome</keyword>
<comment type="caution">
    <text evidence="3">The sequence shown here is derived from an EMBL/GenBank/DDBJ whole genome shotgun (WGS) entry which is preliminary data.</text>
</comment>
<evidence type="ECO:0000313" key="4">
    <source>
        <dbReference type="Proteomes" id="UP000769780"/>
    </source>
</evidence>
<dbReference type="Pfam" id="PF03413">
    <property type="entry name" value="PepSY"/>
    <property type="match status" value="2"/>
</dbReference>
<dbReference type="Gene3D" id="3.10.450.40">
    <property type="match status" value="1"/>
</dbReference>
<accession>A0ABS7K429</accession>
<evidence type="ECO:0000256" key="1">
    <source>
        <dbReference type="SAM" id="MobiDB-lite"/>
    </source>
</evidence>
<evidence type="ECO:0000313" key="3">
    <source>
        <dbReference type="EMBL" id="MBY0097016.1"/>
    </source>
</evidence>
<gene>
    <name evidence="3" type="ORF">H0185_09355</name>
</gene>
<proteinExistence type="predicted"/>
<feature type="compositionally biased region" description="Polar residues" evidence="1">
    <location>
        <begin position="125"/>
        <end position="145"/>
    </location>
</feature>
<dbReference type="EMBL" id="JACWFH010000009">
    <property type="protein sequence ID" value="MBY0097016.1"/>
    <property type="molecule type" value="Genomic_DNA"/>
</dbReference>
<evidence type="ECO:0000259" key="2">
    <source>
        <dbReference type="Pfam" id="PF03413"/>
    </source>
</evidence>
<dbReference type="InterPro" id="IPR025711">
    <property type="entry name" value="PepSY"/>
</dbReference>
<dbReference type="Proteomes" id="UP000769780">
    <property type="component" value="Unassembled WGS sequence"/>
</dbReference>
<protein>
    <submittedName>
        <fullName evidence="3">PepSY domain-containing protein</fullName>
    </submittedName>
</protein>
<feature type="region of interest" description="Disordered" evidence="1">
    <location>
        <begin position="77"/>
        <end position="145"/>
    </location>
</feature>